<organism evidence="2 3">
    <name type="scientific">Prymnesium parvum</name>
    <name type="common">Toxic golden alga</name>
    <dbReference type="NCBI Taxonomy" id="97485"/>
    <lineage>
        <taxon>Eukaryota</taxon>
        <taxon>Haptista</taxon>
        <taxon>Haptophyta</taxon>
        <taxon>Prymnesiophyceae</taxon>
        <taxon>Prymnesiales</taxon>
        <taxon>Prymnesiaceae</taxon>
        <taxon>Prymnesium</taxon>
    </lineage>
</organism>
<reference evidence="2 3" key="1">
    <citation type="journal article" date="2024" name="Science">
        <title>Giant polyketide synthase enzymes in the biosynthesis of giant marine polyether toxins.</title>
        <authorList>
            <person name="Fallon T.R."/>
            <person name="Shende V.V."/>
            <person name="Wierzbicki I.H."/>
            <person name="Pendleton A.L."/>
            <person name="Watervoot N.F."/>
            <person name="Auber R.P."/>
            <person name="Gonzalez D.J."/>
            <person name="Wisecaver J.H."/>
            <person name="Moore B.S."/>
        </authorList>
    </citation>
    <scope>NUCLEOTIDE SEQUENCE [LARGE SCALE GENOMIC DNA]</scope>
    <source>
        <strain evidence="2 3">12B1</strain>
    </source>
</reference>
<name>A0AB34IMB1_PRYPA</name>
<protein>
    <submittedName>
        <fullName evidence="2">Uncharacterized protein</fullName>
    </submittedName>
</protein>
<dbReference type="Gene3D" id="2.130.10.130">
    <property type="entry name" value="Integrin alpha, N-terminal"/>
    <property type="match status" value="3"/>
</dbReference>
<dbReference type="PANTHER" id="PTHR36220">
    <property type="entry name" value="UNNAMED PRODUCT"/>
    <property type="match status" value="1"/>
</dbReference>
<keyword evidence="3" id="KW-1185">Reference proteome</keyword>
<evidence type="ECO:0000313" key="3">
    <source>
        <dbReference type="Proteomes" id="UP001515480"/>
    </source>
</evidence>
<dbReference type="InterPro" id="IPR013517">
    <property type="entry name" value="FG-GAP"/>
</dbReference>
<proteinExistence type="predicted"/>
<dbReference type="EMBL" id="JBGBPQ010000023">
    <property type="protein sequence ID" value="KAL1500412.1"/>
    <property type="molecule type" value="Genomic_DNA"/>
</dbReference>
<dbReference type="Proteomes" id="UP001515480">
    <property type="component" value="Unassembled WGS sequence"/>
</dbReference>
<sequence>MAPLAARPFKSLERTRCFTALIALLSSQVGASIDFRAHVKAPFLDQDLFGNTMALSGDILAVGADLESSCATGVNTTAATDNGCIRAGAVYVFTRSGTTWTFEAYVKAPVVTAEDNFGGSVALSGDTLAVGAMREDSCATGVNTTAATDDDCSDAGAAYVFTRSGTTWTFEAYVKAPFVSSDDFFGDSVALSGDTLAIGASSEDSCATGVSTTAATDDGCFRAGAVYVFTRSGTTWTFEAYVKAPSVSVFDAFGENLALSGDTLAVGSYWEDSCATGVSTTAATDDGCFDAGAVYVFTRSGTTWTFEAYVKAPVVTARDFFGESVALLGDTLAVGALREDSCATGVSTTAATDDGCFDAGAVYVFTRSGTTWTFEAYVKAPVVFSGDFFSRSLALSGDTLAVGAEAERSCATGVSTTAATDDGCIRAGAAYLFTRSGTTWTFEAYVKAPVVSSGDYFGRSLALSGGTLAVGAESEDSCATGVSTTAATDDVAAFNMRAFSSWVNLRRLGFNSSSITSQYWLG</sequence>
<dbReference type="SUPFAM" id="SSF69318">
    <property type="entry name" value="Integrin alpha N-terminal domain"/>
    <property type="match status" value="1"/>
</dbReference>
<dbReference type="PANTHER" id="PTHR36220:SF1">
    <property type="entry name" value="GAMMA TUBULIN COMPLEX COMPONENT C-TERMINAL DOMAIN-CONTAINING PROTEIN"/>
    <property type="match status" value="1"/>
</dbReference>
<evidence type="ECO:0000256" key="1">
    <source>
        <dbReference type="ARBA" id="ARBA00022729"/>
    </source>
</evidence>
<dbReference type="Pfam" id="PF14312">
    <property type="entry name" value="FG-GAP_2"/>
    <property type="match status" value="6"/>
</dbReference>
<accession>A0AB34IMB1</accession>
<keyword evidence="1" id="KW-0732">Signal</keyword>
<dbReference type="InterPro" id="IPR028994">
    <property type="entry name" value="Integrin_alpha_N"/>
</dbReference>
<evidence type="ECO:0000313" key="2">
    <source>
        <dbReference type="EMBL" id="KAL1500412.1"/>
    </source>
</evidence>
<gene>
    <name evidence="2" type="ORF">AB1Y20_013069</name>
</gene>
<dbReference type="AlphaFoldDB" id="A0AB34IMB1"/>
<comment type="caution">
    <text evidence="2">The sequence shown here is derived from an EMBL/GenBank/DDBJ whole genome shotgun (WGS) entry which is preliminary data.</text>
</comment>